<keyword evidence="2" id="KW-1185">Reference proteome</keyword>
<dbReference type="InterPro" id="IPR038389">
    <property type="entry name" value="PSMG2_sf"/>
</dbReference>
<dbReference type="Gene3D" id="3.40.50.10900">
    <property type="entry name" value="PAC-like subunit"/>
    <property type="match status" value="1"/>
</dbReference>
<dbReference type="OrthoDB" id="165933at2157"/>
<sequence length="244" mass="26432">MFGIRERPTFDVTDTESSADALVCGFSEYGLAGLTAANYLVEHLDLSEVGHVTTAELPTITPFEDGRPRHHTRLFAGDDAPVTVLVGELFVPPAAAAPFADAISAWATDTVDELVVLSGVPIAHGPEDHRAFSVATDGYRDRRLADTDIAPMGGGFLDGVNAAVTRLGLDTDLETCVLATPAHGQTPDVDAALRLLDAVTTVYGLDVDTEPLETYADRVQRYYTELADRMERRDERSSDDRMYM</sequence>
<dbReference type="PANTHER" id="PTHR35610">
    <property type="entry name" value="3-ISOPROPYLMALATE DEHYDRATASE-RELATED"/>
    <property type="match status" value="1"/>
</dbReference>
<comment type="caution">
    <text evidence="1">The sequence shown here is derived from an EMBL/GenBank/DDBJ whole genome shotgun (WGS) entry which is preliminary data.</text>
</comment>
<dbReference type="InterPro" id="IPR019151">
    <property type="entry name" value="Proteasome_assmbl_chaperone_2"/>
</dbReference>
<dbReference type="RefSeq" id="WP_158205715.1">
    <property type="nucleotide sequence ID" value="NZ_WSZK01000030.1"/>
</dbReference>
<dbReference type="AlphaFoldDB" id="A0A6B0GMG4"/>
<organism evidence="1 2">
    <name type="scientific">Halomarina oriensis</name>
    <dbReference type="NCBI Taxonomy" id="671145"/>
    <lineage>
        <taxon>Archaea</taxon>
        <taxon>Methanobacteriati</taxon>
        <taxon>Methanobacteriota</taxon>
        <taxon>Stenosarchaea group</taxon>
        <taxon>Halobacteria</taxon>
        <taxon>Halobacteriales</taxon>
        <taxon>Natronomonadaceae</taxon>
        <taxon>Halomarina</taxon>
    </lineage>
</organism>
<dbReference type="SUPFAM" id="SSF159659">
    <property type="entry name" value="Cgl1923-like"/>
    <property type="match status" value="1"/>
</dbReference>
<dbReference type="Pfam" id="PF09754">
    <property type="entry name" value="PAC2"/>
    <property type="match status" value="1"/>
</dbReference>
<evidence type="ECO:0000313" key="1">
    <source>
        <dbReference type="EMBL" id="MWG36052.1"/>
    </source>
</evidence>
<protein>
    <submittedName>
        <fullName evidence="1">Proteasome assembly chaperone family protein</fullName>
    </submittedName>
</protein>
<proteinExistence type="predicted"/>
<name>A0A6B0GMG4_9EURY</name>
<gene>
    <name evidence="1" type="ORF">GQS65_16415</name>
</gene>
<dbReference type="EMBL" id="WSZK01000030">
    <property type="protein sequence ID" value="MWG36052.1"/>
    <property type="molecule type" value="Genomic_DNA"/>
</dbReference>
<dbReference type="Proteomes" id="UP000451471">
    <property type="component" value="Unassembled WGS sequence"/>
</dbReference>
<keyword evidence="1" id="KW-0647">Proteasome</keyword>
<dbReference type="GO" id="GO:0000502">
    <property type="term" value="C:proteasome complex"/>
    <property type="evidence" value="ECO:0007669"/>
    <property type="project" value="UniProtKB-KW"/>
</dbReference>
<reference evidence="1 2" key="1">
    <citation type="submission" date="2019-12" db="EMBL/GenBank/DDBJ databases">
        <title>Halocatena pleomorpha gen. nov. sp. nov., an extremely halophilic archaeon of family Halobacteriaceae isolated from saltpan soil.</title>
        <authorList>
            <person name="Pal Y."/>
            <person name="Verma A."/>
            <person name="Krishnamurthi S."/>
            <person name="Kumar P."/>
        </authorList>
    </citation>
    <scope>NUCLEOTIDE SEQUENCE [LARGE SCALE GENOMIC DNA]</scope>
    <source>
        <strain evidence="1 2">JCM 16495</strain>
    </source>
</reference>
<evidence type="ECO:0000313" key="2">
    <source>
        <dbReference type="Proteomes" id="UP000451471"/>
    </source>
</evidence>
<accession>A0A6B0GMG4</accession>